<dbReference type="InterPro" id="IPR002641">
    <property type="entry name" value="PNPLA_dom"/>
</dbReference>
<name>A0A6N8FBL0_9GAMM</name>
<sequence>MLDIYAGPVAKQKLQEQGFNPELFSTFLGASGGPKWFSLYGLDKYLFGEFFKEKSSSLDLIGSSAGAFRASCLAQDDPVNAITELAYRYAETDFTLDASPQGVTRAAEQLLTQILPHDHMQQVLNNERFKVHFITALCSGAVAQESKLKQGIGLTKSLFNNALGRQRLTQQYQRVVFSTANAPLKYQEASVFSTEYVSLDEQNFHQALLASGAIPMVMLGIQDIPGAPLGMYRDGGIIDYHFDFKVESEGLTLYPHFNSKPKAGWFDKNLKRTANAHNYDSTVMLVPSDEFIHNLPFNKIPDRTDFEKLDTSTRIRYWHKVFEETEKLAESFQEAVDHPTKAVIKDLPF</sequence>
<comment type="caution">
    <text evidence="3">The sequence shown here is derived from an EMBL/GenBank/DDBJ whole genome shotgun (WGS) entry which is preliminary data.</text>
</comment>
<evidence type="ECO:0000259" key="2">
    <source>
        <dbReference type="Pfam" id="PF01734"/>
    </source>
</evidence>
<evidence type="ECO:0000313" key="3">
    <source>
        <dbReference type="EMBL" id="MUH72547.1"/>
    </source>
</evidence>
<dbReference type="Pfam" id="PF01734">
    <property type="entry name" value="Patatin"/>
    <property type="match status" value="1"/>
</dbReference>
<evidence type="ECO:0000313" key="4">
    <source>
        <dbReference type="Proteomes" id="UP000439994"/>
    </source>
</evidence>
<dbReference type="SUPFAM" id="SSF52151">
    <property type="entry name" value="FabD/lysophospholipase-like"/>
    <property type="match status" value="1"/>
</dbReference>
<dbReference type="Proteomes" id="UP000439994">
    <property type="component" value="Unassembled WGS sequence"/>
</dbReference>
<gene>
    <name evidence="3" type="ORF">GNP35_08615</name>
</gene>
<dbReference type="InterPro" id="IPR016035">
    <property type="entry name" value="Acyl_Trfase/lysoPLipase"/>
</dbReference>
<keyword evidence="4" id="KW-1185">Reference proteome</keyword>
<dbReference type="OrthoDB" id="8586159at2"/>
<dbReference type="RefSeq" id="WP_155695716.1">
    <property type="nucleotide sequence ID" value="NZ_WOCD01000003.1"/>
</dbReference>
<keyword evidence="1" id="KW-0443">Lipid metabolism</keyword>
<dbReference type="GO" id="GO:0006629">
    <property type="term" value="P:lipid metabolic process"/>
    <property type="evidence" value="ECO:0007669"/>
    <property type="project" value="UniProtKB-KW"/>
</dbReference>
<evidence type="ECO:0000256" key="1">
    <source>
        <dbReference type="ARBA" id="ARBA00023098"/>
    </source>
</evidence>
<protein>
    <submittedName>
        <fullName evidence="3">Patatin-like phospholipase family protein</fullName>
    </submittedName>
</protein>
<accession>A0A6N8FBL0</accession>
<dbReference type="AlphaFoldDB" id="A0A6N8FBL0"/>
<dbReference type="EMBL" id="WOCD01000003">
    <property type="protein sequence ID" value="MUH72547.1"/>
    <property type="molecule type" value="Genomic_DNA"/>
</dbReference>
<organism evidence="3 4">
    <name type="scientific">Psychrosphaera haliotis</name>
    <dbReference type="NCBI Taxonomy" id="555083"/>
    <lineage>
        <taxon>Bacteria</taxon>
        <taxon>Pseudomonadati</taxon>
        <taxon>Pseudomonadota</taxon>
        <taxon>Gammaproteobacteria</taxon>
        <taxon>Alteromonadales</taxon>
        <taxon>Pseudoalteromonadaceae</taxon>
        <taxon>Psychrosphaera</taxon>
    </lineage>
</organism>
<reference evidence="3 4" key="1">
    <citation type="submission" date="2019-11" db="EMBL/GenBank/DDBJ databases">
        <title>P. haliotis isolates from Z. marina roots.</title>
        <authorList>
            <person name="Cohen M."/>
            <person name="Jospin G."/>
            <person name="Eisen J.A."/>
            <person name="Coil D.A."/>
        </authorList>
    </citation>
    <scope>NUCLEOTIDE SEQUENCE [LARGE SCALE GENOMIC DNA]</scope>
    <source>
        <strain evidence="3 4">UCD-MCMsp1aY</strain>
    </source>
</reference>
<proteinExistence type="predicted"/>
<feature type="domain" description="PNPLA" evidence="2">
    <location>
        <begin position="61"/>
        <end position="239"/>
    </location>
</feature>